<dbReference type="RefSeq" id="WP_342696410.1">
    <property type="nucleotide sequence ID" value="NZ_JBCGDO010000015.1"/>
</dbReference>
<feature type="transmembrane region" description="Helical" evidence="1">
    <location>
        <begin position="7"/>
        <end position="31"/>
    </location>
</feature>
<evidence type="ECO:0000313" key="2">
    <source>
        <dbReference type="EMBL" id="MEM0543214.1"/>
    </source>
</evidence>
<evidence type="ECO:0000313" key="3">
    <source>
        <dbReference type="Proteomes" id="UP001460072"/>
    </source>
</evidence>
<name>A0ABU9N8M2_9FLAO</name>
<organism evidence="2 3">
    <name type="scientific">Flavobacterium aureirubrum</name>
    <dbReference type="NCBI Taxonomy" id="3133147"/>
    <lineage>
        <taxon>Bacteria</taxon>
        <taxon>Pseudomonadati</taxon>
        <taxon>Bacteroidota</taxon>
        <taxon>Flavobacteriia</taxon>
        <taxon>Flavobacteriales</taxon>
        <taxon>Flavobacteriaceae</taxon>
        <taxon>Flavobacterium</taxon>
    </lineage>
</organism>
<dbReference type="Proteomes" id="UP001460072">
    <property type="component" value="Unassembled WGS sequence"/>
</dbReference>
<evidence type="ECO:0008006" key="4">
    <source>
        <dbReference type="Google" id="ProtNLM"/>
    </source>
</evidence>
<comment type="caution">
    <text evidence="2">The sequence shown here is derived from an EMBL/GenBank/DDBJ whole genome shotgun (WGS) entry which is preliminary data.</text>
</comment>
<gene>
    <name evidence="2" type="ORF">WFZ85_11355</name>
</gene>
<keyword evidence="1" id="KW-0472">Membrane</keyword>
<protein>
    <recommendedName>
        <fullName evidence="4">SGNH/GDSL hydrolase family protein</fullName>
    </recommendedName>
</protein>
<evidence type="ECO:0000256" key="1">
    <source>
        <dbReference type="SAM" id="Phobius"/>
    </source>
</evidence>
<keyword evidence="1" id="KW-0812">Transmembrane</keyword>
<sequence>MKQFIQFILKAIAILILTMVLLDVLYTTVYLQSNSRSKIDYLYNSKDKKYDVVFLGSSRVNNHFVPRIFNDNGYKTFNFGITRSRLEESALQLELMIERNYKIKTLLLQVDLNINSNDHSEAIRSLFMPYLHQSETIRNHYKSIPDYNKLLYIPFYRYMNYDARIGFREMFYSAIHKKTNVLDNDGFHPLTKDERPMVAADLSKYYPKKNKGYEKIKALCKKNNIKLIAVTTPMCMSTINRNYFNHIRTIYPEIHNLENTVTDDKYFATCGHMNEKGANEFTKIVFNTFFKPKHNP</sequence>
<accession>A0ABU9N8M2</accession>
<keyword evidence="3" id="KW-1185">Reference proteome</keyword>
<reference evidence="2 3" key="1">
    <citation type="submission" date="2024-03" db="EMBL/GenBank/DDBJ databases">
        <title>Two novel species of the genus Flavobacterium exhibiting potentially degradation of complex polysaccharides.</title>
        <authorList>
            <person name="Lian X."/>
        </authorList>
    </citation>
    <scope>NUCLEOTIDE SEQUENCE [LARGE SCALE GENOMIC DNA]</scope>
    <source>
        <strain evidence="3">j3</strain>
    </source>
</reference>
<proteinExistence type="predicted"/>
<dbReference type="SUPFAM" id="SSF52266">
    <property type="entry name" value="SGNH hydrolase"/>
    <property type="match status" value="1"/>
</dbReference>
<keyword evidence="1" id="KW-1133">Transmembrane helix</keyword>
<dbReference type="EMBL" id="JBCGDO010000015">
    <property type="protein sequence ID" value="MEM0543214.1"/>
    <property type="molecule type" value="Genomic_DNA"/>
</dbReference>